<protein>
    <submittedName>
        <fullName evidence="2">Uncharacterized protein</fullName>
    </submittedName>
</protein>
<reference evidence="2 3" key="1">
    <citation type="submission" date="2019-05" db="EMBL/GenBank/DDBJ databases">
        <title>Mikania micrantha, genome provides insights into the molecular mechanism of rapid growth.</title>
        <authorList>
            <person name="Liu B."/>
        </authorList>
    </citation>
    <scope>NUCLEOTIDE SEQUENCE [LARGE SCALE GENOMIC DNA]</scope>
    <source>
        <strain evidence="2">NLD-2019</strain>
        <tissue evidence="2">Leaf</tissue>
    </source>
</reference>
<gene>
    <name evidence="2" type="ORF">E3N88_06389</name>
</gene>
<feature type="region of interest" description="Disordered" evidence="1">
    <location>
        <begin position="37"/>
        <end position="64"/>
    </location>
</feature>
<name>A0A5N6PNM2_9ASTR</name>
<dbReference type="PANTHER" id="PTHR35702:SF1">
    <property type="entry name" value="EXPRESSED PROTEIN"/>
    <property type="match status" value="1"/>
</dbReference>
<accession>A0A5N6PNM2</accession>
<organism evidence="2 3">
    <name type="scientific">Mikania micrantha</name>
    <name type="common">bitter vine</name>
    <dbReference type="NCBI Taxonomy" id="192012"/>
    <lineage>
        <taxon>Eukaryota</taxon>
        <taxon>Viridiplantae</taxon>
        <taxon>Streptophyta</taxon>
        <taxon>Embryophyta</taxon>
        <taxon>Tracheophyta</taxon>
        <taxon>Spermatophyta</taxon>
        <taxon>Magnoliopsida</taxon>
        <taxon>eudicotyledons</taxon>
        <taxon>Gunneridae</taxon>
        <taxon>Pentapetalae</taxon>
        <taxon>asterids</taxon>
        <taxon>campanulids</taxon>
        <taxon>Asterales</taxon>
        <taxon>Asteraceae</taxon>
        <taxon>Asteroideae</taxon>
        <taxon>Heliantheae alliance</taxon>
        <taxon>Eupatorieae</taxon>
        <taxon>Mikania</taxon>
    </lineage>
</organism>
<dbReference type="AlphaFoldDB" id="A0A5N6PNM2"/>
<dbReference type="PANTHER" id="PTHR35702">
    <property type="entry name" value="EXPRESSED PROTEIN"/>
    <property type="match status" value="1"/>
</dbReference>
<dbReference type="EMBL" id="SZYD01000003">
    <property type="protein sequence ID" value="KAD6795493.1"/>
    <property type="molecule type" value="Genomic_DNA"/>
</dbReference>
<sequence>MIRSDSMAGNVSLSRFSYSNRFGPVLNVGMPGVGQSQPIAAVNSRPTDKDFQSRGEGSRPNTVTATGTSNMLLPMVLNLVFAKLKPIKAYILILLMSSEKFRQIVGERGSSQSGKFTIFNCFDGGSGTAACLVKEGVKLYTYNIRTVHVEVARNKAIENSLADAISQGMEPIAAAKKAQQDGAKAAKQATRKAKRIIGPIISSGWDFFEAIYYGGTITEGFLRGTGTLFGTYFIGYLGEEKFGRLGYLVGSQFGSWIGGRMGLMVYDIANGVHILLQFGQPEENLGEKGDFFQVDQTEENLGEQNNYGASFLETIMGYVGSYVSETSKDVSSEAVEEVDTYESPIYESFESNEHEEL</sequence>
<comment type="caution">
    <text evidence="2">The sequence shown here is derived from an EMBL/GenBank/DDBJ whole genome shotgun (WGS) entry which is preliminary data.</text>
</comment>
<proteinExistence type="predicted"/>
<keyword evidence="3" id="KW-1185">Reference proteome</keyword>
<evidence type="ECO:0000313" key="3">
    <source>
        <dbReference type="Proteomes" id="UP000326396"/>
    </source>
</evidence>
<dbReference type="OrthoDB" id="1906723at2759"/>
<dbReference type="Proteomes" id="UP000326396">
    <property type="component" value="Linkage Group LG11"/>
</dbReference>
<evidence type="ECO:0000256" key="1">
    <source>
        <dbReference type="SAM" id="MobiDB-lite"/>
    </source>
</evidence>
<feature type="compositionally biased region" description="Basic and acidic residues" evidence="1">
    <location>
        <begin position="46"/>
        <end position="57"/>
    </location>
</feature>
<evidence type="ECO:0000313" key="2">
    <source>
        <dbReference type="EMBL" id="KAD6795493.1"/>
    </source>
</evidence>